<dbReference type="InterPro" id="IPR004360">
    <property type="entry name" value="Glyas_Fos-R_dOase_dom"/>
</dbReference>
<dbReference type="OrthoDB" id="8676366at2"/>
<keyword evidence="3" id="KW-1185">Reference proteome</keyword>
<proteinExistence type="predicted"/>
<keyword evidence="2" id="KW-0560">Oxidoreductase</keyword>
<dbReference type="PROSITE" id="PS51819">
    <property type="entry name" value="VOC"/>
    <property type="match status" value="1"/>
</dbReference>
<keyword evidence="2" id="KW-0223">Dioxygenase</keyword>
<dbReference type="InterPro" id="IPR029068">
    <property type="entry name" value="Glyas_Bleomycin-R_OHBP_Dase"/>
</dbReference>
<dbReference type="Pfam" id="PF00903">
    <property type="entry name" value="Glyoxalase"/>
    <property type="match status" value="1"/>
</dbReference>
<accession>A0A4Z0C320</accession>
<evidence type="ECO:0000313" key="2">
    <source>
        <dbReference type="EMBL" id="TFZ05923.1"/>
    </source>
</evidence>
<dbReference type="AlphaFoldDB" id="A0A4Z0C320"/>
<dbReference type="SUPFAM" id="SSF54593">
    <property type="entry name" value="Glyoxalase/Bleomycin resistance protein/Dihydroxybiphenyl dioxygenase"/>
    <property type="match status" value="1"/>
</dbReference>
<dbReference type="InterPro" id="IPR037523">
    <property type="entry name" value="VOC_core"/>
</dbReference>
<dbReference type="EMBL" id="SMLM01000001">
    <property type="protein sequence ID" value="TFZ05923.1"/>
    <property type="molecule type" value="Genomic_DNA"/>
</dbReference>
<evidence type="ECO:0000259" key="1">
    <source>
        <dbReference type="PROSITE" id="PS51819"/>
    </source>
</evidence>
<name>A0A4Z0C320_9BURK</name>
<gene>
    <name evidence="2" type="ORF">EZ313_04530</name>
</gene>
<organism evidence="2 3">
    <name type="scientific">Ramlibacter henchirensis</name>
    <dbReference type="NCBI Taxonomy" id="204072"/>
    <lineage>
        <taxon>Bacteria</taxon>
        <taxon>Pseudomonadati</taxon>
        <taxon>Pseudomonadota</taxon>
        <taxon>Betaproteobacteria</taxon>
        <taxon>Burkholderiales</taxon>
        <taxon>Comamonadaceae</taxon>
        <taxon>Ramlibacter</taxon>
    </lineage>
</organism>
<dbReference type="Proteomes" id="UP000298180">
    <property type="component" value="Unassembled WGS sequence"/>
</dbReference>
<comment type="caution">
    <text evidence="2">The sequence shown here is derived from an EMBL/GenBank/DDBJ whole genome shotgun (WGS) entry which is preliminary data.</text>
</comment>
<dbReference type="Gene3D" id="3.10.180.10">
    <property type="entry name" value="2,3-Dihydroxybiphenyl 1,2-Dioxygenase, domain 1"/>
    <property type="match status" value="2"/>
</dbReference>
<protein>
    <submittedName>
        <fullName evidence="2">Biphenyl-2,3-diol 1,2-dioxygenase</fullName>
    </submittedName>
</protein>
<dbReference type="RefSeq" id="WP_135262008.1">
    <property type="nucleotide sequence ID" value="NZ_SMLM01000001.1"/>
</dbReference>
<evidence type="ECO:0000313" key="3">
    <source>
        <dbReference type="Proteomes" id="UP000298180"/>
    </source>
</evidence>
<dbReference type="GO" id="GO:0051213">
    <property type="term" value="F:dioxygenase activity"/>
    <property type="evidence" value="ECO:0007669"/>
    <property type="project" value="UniProtKB-KW"/>
</dbReference>
<reference evidence="2 3" key="1">
    <citation type="submission" date="2019-03" db="EMBL/GenBank/DDBJ databases">
        <title>Ramlibacter henchirensis DSM 14656, whole genome shotgun sequence.</title>
        <authorList>
            <person name="Zhang X."/>
            <person name="Feng G."/>
            <person name="Zhu H."/>
        </authorList>
    </citation>
    <scope>NUCLEOTIDE SEQUENCE [LARGE SCALE GENOMIC DNA]</scope>
    <source>
        <strain evidence="2 3">DSM 14656</strain>
    </source>
</reference>
<feature type="domain" description="VOC" evidence="1">
    <location>
        <begin position="192"/>
        <end position="315"/>
    </location>
</feature>
<sequence length="387" mass="42856">MRDSTQQPDARPEAFQAPVFHAESRRPGHVKPLSRPVPLGFAKALAFVMFEKPDLEAIEAFLLDFGMATAQRTQDAVVMRGAGPAPCIYLARKGPRSRYLGAAFEVGADYDFDRVVRESGAVRLDPAQIPGGGRGVALADPAGHAVWLVTGQKTFAPLPPQEPAPQPFNRPEARPRINETIRYAALPAQVVKAGHVVLRTTKFADMTGWYMRHLGLIPTDVQYLGDGSPNLAFMRFDLRDTPADHHAVVIAGGIDDEYEHSAYEVRDLDTLGLGQQALRARGHRHLWGIGRHVIGSQLFDYWFDPDGEAMEHYADGDVFTRDYETHYSPLNLSGLYSWGADLPEAMKPKRSLGTLLRIARLVRSGRLSLARLKLLGRAFHAPARPWL</sequence>